<evidence type="ECO:0000256" key="1">
    <source>
        <dbReference type="SAM" id="MobiDB-lite"/>
    </source>
</evidence>
<dbReference type="InterPro" id="IPR025605">
    <property type="entry name" value="OST-HTH/LOTUS_dom"/>
</dbReference>
<gene>
    <name evidence="3" type="ORF">GSOID_T00007456001</name>
</gene>
<dbReference type="EMBL" id="FN653288">
    <property type="protein sequence ID" value="CBY14454.1"/>
    <property type="molecule type" value="Genomic_DNA"/>
</dbReference>
<dbReference type="Pfam" id="PF00567">
    <property type="entry name" value="TUDOR"/>
    <property type="match status" value="1"/>
</dbReference>
<sequence length="750" mass="86387">KKPAAGNKDQNEPADPTSTNTESIKELKRKEEIENFNKKLLHIVSRYPKGLTMDELATKFKHKHSSQLKATLGIIDRKSDDPIKILRKHADEFRVYVSGDELVYPIQYSPSKWKKTVYDQISDILGVLDEPEDIEEIKQDFENRHPISYESYGFRSFYEFLMYLDDIAVMEVENGSVKLGKNYISTKQNVTQFVTQLVYNTEREGRDLQIRDLRKKFRKEFCWDLPMNCFTREFEENVDIHRLAYLVVNNEHKKNVLRIENDCLKLKSKAELRSGLSRLRMAAPLLTRFTTWTKPSFSEKFYVSMLGEVFSVDEIWVQRGSDYKDSMGLIGEMTEFYGNNDENTDRVENDILPGCSIAIYDEPHWLRGEVIDMIEDGVLVRYVDFGSVEAVPSSRIRWLDEKFINHPKYAFPVSLLSDVNPEMINESVINQLNDLVSPLLENLEDKDAQYIFECRSVDICGYQGFKGRIKVKTDDSEFDLLSYLLQLYKVKNPEETPSENGPISRRDESFSPRIPENLEDDEISSEESAITVSSVSLTESAESSVEHNQPAEEEPQDLEDETSTKEGEFDVNIVYPPEDVDVNTGLYITEHNTHLDINGKKEKFINLVLMNINTEQLAISFETLNNLFIQFLTGFPRIKARVWLKKVALKGILNLDPLSIKEKFGDKITENDSERFSSELESWGLTGVHPDGNVQPSEGKFTFILWNDLWKAYCKAKKATPPQPFIGNKGIDTVFEAFRRTSAEVFDGDV</sequence>
<dbReference type="PANTHER" id="PTHR22948:SF29">
    <property type="entry name" value="FI02030P-RELATED"/>
    <property type="match status" value="1"/>
</dbReference>
<dbReference type="InterPro" id="IPR002999">
    <property type="entry name" value="Tudor"/>
</dbReference>
<dbReference type="Pfam" id="PF12872">
    <property type="entry name" value="OST-HTH"/>
    <property type="match status" value="1"/>
</dbReference>
<organism evidence="3">
    <name type="scientific">Oikopleura dioica</name>
    <name type="common">Tunicate</name>
    <dbReference type="NCBI Taxonomy" id="34765"/>
    <lineage>
        <taxon>Eukaryota</taxon>
        <taxon>Metazoa</taxon>
        <taxon>Chordata</taxon>
        <taxon>Tunicata</taxon>
        <taxon>Appendicularia</taxon>
        <taxon>Copelata</taxon>
        <taxon>Oikopleuridae</taxon>
        <taxon>Oikopleura</taxon>
    </lineage>
</organism>
<dbReference type="InterPro" id="IPR050621">
    <property type="entry name" value="Tudor_domain_containing"/>
</dbReference>
<dbReference type="Gene3D" id="2.30.30.140">
    <property type="match status" value="1"/>
</dbReference>
<dbReference type="OrthoDB" id="10034606at2759"/>
<proteinExistence type="predicted"/>
<dbReference type="InParanoid" id="E4XXR0"/>
<dbReference type="AlphaFoldDB" id="E4XXR0"/>
<accession>E4XXR0</accession>
<feature type="domain" description="Tudor" evidence="2">
    <location>
        <begin position="348"/>
        <end position="406"/>
    </location>
</feature>
<keyword evidence="4" id="KW-1185">Reference proteome</keyword>
<reference evidence="3" key="1">
    <citation type="journal article" date="2010" name="Science">
        <title>Plasticity of animal genome architecture unmasked by rapid evolution of a pelagic tunicate.</title>
        <authorList>
            <person name="Denoeud F."/>
            <person name="Henriet S."/>
            <person name="Mungpakdee S."/>
            <person name="Aury J.M."/>
            <person name="Da Silva C."/>
            <person name="Brinkmann H."/>
            <person name="Mikhaleva J."/>
            <person name="Olsen L.C."/>
            <person name="Jubin C."/>
            <person name="Canestro C."/>
            <person name="Bouquet J.M."/>
            <person name="Danks G."/>
            <person name="Poulain J."/>
            <person name="Campsteijn C."/>
            <person name="Adamski M."/>
            <person name="Cross I."/>
            <person name="Yadetie F."/>
            <person name="Muffato M."/>
            <person name="Louis A."/>
            <person name="Butcher S."/>
            <person name="Tsagkogeorga G."/>
            <person name="Konrad A."/>
            <person name="Singh S."/>
            <person name="Jensen M.F."/>
            <person name="Cong E.H."/>
            <person name="Eikeseth-Otteraa H."/>
            <person name="Noel B."/>
            <person name="Anthouard V."/>
            <person name="Porcel B.M."/>
            <person name="Kachouri-Lafond R."/>
            <person name="Nishino A."/>
            <person name="Ugolini M."/>
            <person name="Chourrout P."/>
            <person name="Nishida H."/>
            <person name="Aasland R."/>
            <person name="Huzurbazar S."/>
            <person name="Westhof E."/>
            <person name="Delsuc F."/>
            <person name="Lehrach H."/>
            <person name="Reinhardt R."/>
            <person name="Weissenbach J."/>
            <person name="Roy S.W."/>
            <person name="Artiguenave F."/>
            <person name="Postlethwait J.H."/>
            <person name="Manak J.R."/>
            <person name="Thompson E.M."/>
            <person name="Jaillon O."/>
            <person name="Du Pasquier L."/>
            <person name="Boudinot P."/>
            <person name="Liberles D.A."/>
            <person name="Volff J.N."/>
            <person name="Philippe H."/>
            <person name="Lenhard B."/>
            <person name="Roest Crollius H."/>
            <person name="Wincker P."/>
            <person name="Chourrout D."/>
        </authorList>
    </citation>
    <scope>NUCLEOTIDE SEQUENCE [LARGE SCALE GENOMIC DNA]</scope>
</reference>
<name>E4XXR0_OIKDI</name>
<dbReference type="Proteomes" id="UP000001307">
    <property type="component" value="Unassembled WGS sequence"/>
</dbReference>
<feature type="compositionally biased region" description="Low complexity" evidence="1">
    <location>
        <begin position="526"/>
        <end position="543"/>
    </location>
</feature>
<evidence type="ECO:0000313" key="3">
    <source>
        <dbReference type="EMBL" id="CBY14454.1"/>
    </source>
</evidence>
<feature type="compositionally biased region" description="Acidic residues" evidence="1">
    <location>
        <begin position="551"/>
        <end position="561"/>
    </location>
</feature>
<feature type="non-terminal residue" evidence="3">
    <location>
        <position position="1"/>
    </location>
</feature>
<feature type="region of interest" description="Disordered" evidence="1">
    <location>
        <begin position="493"/>
        <end position="569"/>
    </location>
</feature>
<evidence type="ECO:0000259" key="2">
    <source>
        <dbReference type="PROSITE" id="PS50304"/>
    </source>
</evidence>
<protein>
    <recommendedName>
        <fullName evidence="2">Tudor domain-containing protein</fullName>
    </recommendedName>
</protein>
<dbReference type="SUPFAM" id="SSF63748">
    <property type="entry name" value="Tudor/PWWP/MBT"/>
    <property type="match status" value="1"/>
</dbReference>
<dbReference type="PANTHER" id="PTHR22948">
    <property type="entry name" value="TUDOR DOMAIN CONTAINING PROTEIN"/>
    <property type="match status" value="1"/>
</dbReference>
<dbReference type="PROSITE" id="PS50304">
    <property type="entry name" value="TUDOR"/>
    <property type="match status" value="1"/>
</dbReference>
<evidence type="ECO:0000313" key="4">
    <source>
        <dbReference type="Proteomes" id="UP000001307"/>
    </source>
</evidence>
<feature type="region of interest" description="Disordered" evidence="1">
    <location>
        <begin position="1"/>
        <end position="26"/>
    </location>
</feature>